<feature type="compositionally biased region" description="Polar residues" evidence="1">
    <location>
        <begin position="95"/>
        <end position="112"/>
    </location>
</feature>
<dbReference type="OrthoDB" id="8788044at2759"/>
<dbReference type="InterPro" id="IPR031510">
    <property type="entry name" value="DLEU7"/>
</dbReference>
<evidence type="ECO:0000313" key="2">
    <source>
        <dbReference type="EMBL" id="KAB0397976.1"/>
    </source>
</evidence>
<accession>A0A643CCM5</accession>
<dbReference type="PANTHER" id="PTHR36961">
    <property type="entry name" value="LEUKEMIA-ASSOCIATED PROTEIN 7"/>
    <property type="match status" value="1"/>
</dbReference>
<keyword evidence="3" id="KW-1185">Reference proteome</keyword>
<protein>
    <submittedName>
        <fullName evidence="2">Uncharacterized protein</fullName>
    </submittedName>
</protein>
<dbReference type="PANTHER" id="PTHR36961:SF1">
    <property type="entry name" value="LEUKEMIA-ASSOCIATED PROTEIN 7"/>
    <property type="match status" value="1"/>
</dbReference>
<reference evidence="2 3" key="1">
    <citation type="journal article" date="2019" name="PLoS ONE">
        <title>Genomic analyses reveal an absence of contemporary introgressive admixture between fin whales and blue whales, despite known hybrids.</title>
        <authorList>
            <person name="Westbury M.V."/>
            <person name="Petersen B."/>
            <person name="Lorenzen E.D."/>
        </authorList>
    </citation>
    <scope>NUCLEOTIDE SEQUENCE [LARGE SCALE GENOMIC DNA]</scope>
    <source>
        <strain evidence="2">FinWhale-01</strain>
    </source>
</reference>
<dbReference type="EMBL" id="SGJD01001846">
    <property type="protein sequence ID" value="KAB0397976.1"/>
    <property type="molecule type" value="Genomic_DNA"/>
</dbReference>
<evidence type="ECO:0000256" key="1">
    <source>
        <dbReference type="SAM" id="MobiDB-lite"/>
    </source>
</evidence>
<dbReference type="AlphaFoldDB" id="A0A643CCM5"/>
<evidence type="ECO:0000313" key="3">
    <source>
        <dbReference type="Proteomes" id="UP000437017"/>
    </source>
</evidence>
<sequence length="112" mass="12015">PRAEAEAMASPAPLVASISHQMVALHTLQLLQQEWGWGDGPGAPGSPRDLDHVSAAPERRSDPRLARAVHPHPPEGSPWGGAAHRDGDEAESQDPKSSFPQRFSTSEWEGGR</sequence>
<name>A0A643CCM5_BALPH</name>
<gene>
    <name evidence="2" type="ORF">E2I00_018117</name>
</gene>
<feature type="non-terminal residue" evidence="2">
    <location>
        <position position="1"/>
    </location>
</feature>
<dbReference type="Pfam" id="PF15760">
    <property type="entry name" value="DLEU7"/>
    <property type="match status" value="1"/>
</dbReference>
<feature type="compositionally biased region" description="Basic and acidic residues" evidence="1">
    <location>
        <begin position="48"/>
        <end position="65"/>
    </location>
</feature>
<comment type="caution">
    <text evidence="2">The sequence shown here is derived from an EMBL/GenBank/DDBJ whole genome shotgun (WGS) entry which is preliminary data.</text>
</comment>
<feature type="region of interest" description="Disordered" evidence="1">
    <location>
        <begin position="35"/>
        <end position="112"/>
    </location>
</feature>
<dbReference type="Proteomes" id="UP000437017">
    <property type="component" value="Unassembled WGS sequence"/>
</dbReference>
<organism evidence="2 3">
    <name type="scientific">Balaenoptera physalus</name>
    <name type="common">Fin whale</name>
    <name type="synonym">Balaena physalus</name>
    <dbReference type="NCBI Taxonomy" id="9770"/>
    <lineage>
        <taxon>Eukaryota</taxon>
        <taxon>Metazoa</taxon>
        <taxon>Chordata</taxon>
        <taxon>Craniata</taxon>
        <taxon>Vertebrata</taxon>
        <taxon>Euteleostomi</taxon>
        <taxon>Mammalia</taxon>
        <taxon>Eutheria</taxon>
        <taxon>Laurasiatheria</taxon>
        <taxon>Artiodactyla</taxon>
        <taxon>Whippomorpha</taxon>
        <taxon>Cetacea</taxon>
        <taxon>Mysticeti</taxon>
        <taxon>Balaenopteridae</taxon>
        <taxon>Balaenoptera</taxon>
    </lineage>
</organism>
<proteinExistence type="predicted"/>